<evidence type="ECO:0000313" key="10">
    <source>
        <dbReference type="Proteomes" id="UP000319852"/>
    </source>
</evidence>
<dbReference type="RefSeq" id="WP_246117858.1">
    <property type="nucleotide sequence ID" value="NZ_CP036263.1"/>
</dbReference>
<evidence type="ECO:0000259" key="8">
    <source>
        <dbReference type="PROSITE" id="PS50109"/>
    </source>
</evidence>
<dbReference type="Pfam" id="PF00512">
    <property type="entry name" value="HisKA"/>
    <property type="match status" value="1"/>
</dbReference>
<accession>A0A517MR23</accession>
<evidence type="ECO:0000256" key="3">
    <source>
        <dbReference type="ARBA" id="ARBA00022553"/>
    </source>
</evidence>
<proteinExistence type="predicted"/>
<evidence type="ECO:0000313" key="9">
    <source>
        <dbReference type="EMBL" id="QDS97237.1"/>
    </source>
</evidence>
<gene>
    <name evidence="9" type="primary">senX3</name>
    <name evidence="9" type="ORF">HG15A2_04980</name>
</gene>
<keyword evidence="7" id="KW-0472">Membrane</keyword>
<dbReference type="Proteomes" id="UP000319852">
    <property type="component" value="Chromosome"/>
</dbReference>
<dbReference type="InterPro" id="IPR003594">
    <property type="entry name" value="HATPase_dom"/>
</dbReference>
<dbReference type="SUPFAM" id="SSF55874">
    <property type="entry name" value="ATPase domain of HSP90 chaperone/DNA topoisomerase II/histidine kinase"/>
    <property type="match status" value="1"/>
</dbReference>
<dbReference type="InterPro" id="IPR005467">
    <property type="entry name" value="His_kinase_dom"/>
</dbReference>
<sequence>MQNDRQAWLILLLLLTVLVPSVGVVWMMREAVRNERLASSQLLREAYEAQLKSAAKSVQQQWFTQIKELAEQVDITQPARSFAKLASRGRCDSVLIFDPLGKLLYPEPITSPEPPAEDESQRWFRAERLEFAEQEFDKAAEVFAAIAREVHSSVENARARQAEVRCLLKAGKQEQAISLLESLRGLNDVCDTQGRSFAATAELRLLELLSTESPRWQEIATTLTRRLNDYDGNSLSSSQRRFLMSKLQQLSSQPLKLATADAEALAAEAAPLISEGMRSHKLRETELPGVWSQADIQGRFAALYRTDTVRDKLLGLTAELPLPSGVEFAVSTRAESLEKLGDISLGENLGHWRLNLVSADGANPHDESLKQRRAVHFWIAGLIVATTFVLAWLLAQTLRRRLKLAQLKNDLVATVSHELKTPLASIRLLVDTLLEDDGKSDEATQVQTREYLELISQENSRLTRLIDNFLTFSRAEGGKQHFDFQLIDLRDVVRESASVFREHVDEGGFELGIDQGDPIYVNADFDSLVTAVVNLLENARKYSSDTKSGDKLIHLSAKQTGSRAVLAVRDNGLGLSARAAGRVFERFYQVDQRVARTQGGCGLGLSIVRAIAEAHGGEVSVESQSGVGSTFTISLPLASMGSTA</sequence>
<dbReference type="PANTHER" id="PTHR43711">
    <property type="entry name" value="TWO-COMPONENT HISTIDINE KINASE"/>
    <property type="match status" value="1"/>
</dbReference>
<reference evidence="9 10" key="1">
    <citation type="submission" date="2019-02" db="EMBL/GenBank/DDBJ databases">
        <title>Deep-cultivation of Planctomycetes and their phenomic and genomic characterization uncovers novel biology.</title>
        <authorList>
            <person name="Wiegand S."/>
            <person name="Jogler M."/>
            <person name="Boedeker C."/>
            <person name="Pinto D."/>
            <person name="Vollmers J."/>
            <person name="Rivas-Marin E."/>
            <person name="Kohn T."/>
            <person name="Peeters S.H."/>
            <person name="Heuer A."/>
            <person name="Rast P."/>
            <person name="Oberbeckmann S."/>
            <person name="Bunk B."/>
            <person name="Jeske O."/>
            <person name="Meyerdierks A."/>
            <person name="Storesund J.E."/>
            <person name="Kallscheuer N."/>
            <person name="Luecker S."/>
            <person name="Lage O.M."/>
            <person name="Pohl T."/>
            <person name="Merkel B.J."/>
            <person name="Hornburger P."/>
            <person name="Mueller R.-W."/>
            <person name="Bruemmer F."/>
            <person name="Labrenz M."/>
            <person name="Spormann A.M."/>
            <person name="Op den Camp H."/>
            <person name="Overmann J."/>
            <person name="Amann R."/>
            <person name="Jetten M.S.M."/>
            <person name="Mascher T."/>
            <person name="Medema M.H."/>
            <person name="Devos D.P."/>
            <person name="Kaster A.-K."/>
            <person name="Ovreas L."/>
            <person name="Rohde M."/>
            <person name="Galperin M.Y."/>
            <person name="Jogler C."/>
        </authorList>
    </citation>
    <scope>NUCLEOTIDE SEQUENCE [LARGE SCALE GENOMIC DNA]</scope>
    <source>
        <strain evidence="9 10">HG15A2</strain>
    </source>
</reference>
<dbReference type="SMART" id="SM00388">
    <property type="entry name" value="HisKA"/>
    <property type="match status" value="1"/>
</dbReference>
<dbReference type="PROSITE" id="PS50109">
    <property type="entry name" value="HIS_KIN"/>
    <property type="match status" value="1"/>
</dbReference>
<dbReference type="Gene3D" id="1.10.287.130">
    <property type="match status" value="1"/>
</dbReference>
<dbReference type="PRINTS" id="PR00344">
    <property type="entry name" value="BCTRLSENSOR"/>
</dbReference>
<keyword evidence="5 9" id="KW-0418">Kinase</keyword>
<dbReference type="InterPro" id="IPR050736">
    <property type="entry name" value="Sensor_HK_Regulatory"/>
</dbReference>
<evidence type="ECO:0000256" key="4">
    <source>
        <dbReference type="ARBA" id="ARBA00022679"/>
    </source>
</evidence>
<dbReference type="Gene3D" id="3.30.565.10">
    <property type="entry name" value="Histidine kinase-like ATPase, C-terminal domain"/>
    <property type="match status" value="1"/>
</dbReference>
<evidence type="ECO:0000256" key="2">
    <source>
        <dbReference type="ARBA" id="ARBA00012438"/>
    </source>
</evidence>
<dbReference type="KEGG" id="amob:HG15A2_04980"/>
<dbReference type="InterPro" id="IPR036890">
    <property type="entry name" value="HATPase_C_sf"/>
</dbReference>
<protein>
    <recommendedName>
        <fullName evidence="2">histidine kinase</fullName>
        <ecNumber evidence="2">2.7.13.3</ecNumber>
    </recommendedName>
</protein>
<dbReference type="CDD" id="cd00082">
    <property type="entry name" value="HisKA"/>
    <property type="match status" value="1"/>
</dbReference>
<dbReference type="AlphaFoldDB" id="A0A517MR23"/>
<dbReference type="EMBL" id="CP036263">
    <property type="protein sequence ID" value="QDS97237.1"/>
    <property type="molecule type" value="Genomic_DNA"/>
</dbReference>
<dbReference type="PANTHER" id="PTHR43711:SF1">
    <property type="entry name" value="HISTIDINE KINASE 1"/>
    <property type="match status" value="1"/>
</dbReference>
<evidence type="ECO:0000256" key="6">
    <source>
        <dbReference type="ARBA" id="ARBA00023012"/>
    </source>
</evidence>
<keyword evidence="4 9" id="KW-0808">Transferase</keyword>
<dbReference type="CDD" id="cd00075">
    <property type="entry name" value="HATPase"/>
    <property type="match status" value="1"/>
</dbReference>
<feature type="transmembrane region" description="Helical" evidence="7">
    <location>
        <begin position="375"/>
        <end position="395"/>
    </location>
</feature>
<keyword evidence="7" id="KW-1133">Transmembrane helix</keyword>
<dbReference type="InterPro" id="IPR004358">
    <property type="entry name" value="Sig_transdc_His_kin-like_C"/>
</dbReference>
<evidence type="ECO:0000256" key="7">
    <source>
        <dbReference type="SAM" id="Phobius"/>
    </source>
</evidence>
<dbReference type="EC" id="2.7.13.3" evidence="2"/>
<keyword evidence="3" id="KW-0597">Phosphoprotein</keyword>
<dbReference type="InterPro" id="IPR036097">
    <property type="entry name" value="HisK_dim/P_sf"/>
</dbReference>
<organism evidence="9 10">
    <name type="scientific">Adhaeretor mobilis</name>
    <dbReference type="NCBI Taxonomy" id="1930276"/>
    <lineage>
        <taxon>Bacteria</taxon>
        <taxon>Pseudomonadati</taxon>
        <taxon>Planctomycetota</taxon>
        <taxon>Planctomycetia</taxon>
        <taxon>Pirellulales</taxon>
        <taxon>Lacipirellulaceae</taxon>
        <taxon>Adhaeretor</taxon>
    </lineage>
</organism>
<name>A0A517MR23_9BACT</name>
<comment type="catalytic activity">
    <reaction evidence="1">
        <text>ATP + protein L-histidine = ADP + protein N-phospho-L-histidine.</text>
        <dbReference type="EC" id="2.7.13.3"/>
    </reaction>
</comment>
<dbReference type="InterPro" id="IPR003661">
    <property type="entry name" value="HisK_dim/P_dom"/>
</dbReference>
<dbReference type="GO" id="GO:0000155">
    <property type="term" value="F:phosphorelay sensor kinase activity"/>
    <property type="evidence" value="ECO:0007669"/>
    <property type="project" value="InterPro"/>
</dbReference>
<evidence type="ECO:0000256" key="1">
    <source>
        <dbReference type="ARBA" id="ARBA00000085"/>
    </source>
</evidence>
<keyword evidence="10" id="KW-1185">Reference proteome</keyword>
<keyword evidence="6" id="KW-0902">Two-component regulatory system</keyword>
<dbReference type="SMART" id="SM00387">
    <property type="entry name" value="HATPase_c"/>
    <property type="match status" value="1"/>
</dbReference>
<dbReference type="FunFam" id="3.30.565.10:FF:000006">
    <property type="entry name" value="Sensor histidine kinase WalK"/>
    <property type="match status" value="1"/>
</dbReference>
<feature type="domain" description="Histidine kinase" evidence="8">
    <location>
        <begin position="414"/>
        <end position="639"/>
    </location>
</feature>
<dbReference type="Pfam" id="PF02518">
    <property type="entry name" value="HATPase_c"/>
    <property type="match status" value="1"/>
</dbReference>
<evidence type="ECO:0000256" key="5">
    <source>
        <dbReference type="ARBA" id="ARBA00022777"/>
    </source>
</evidence>
<dbReference type="SUPFAM" id="SSF47384">
    <property type="entry name" value="Homodimeric domain of signal transducing histidine kinase"/>
    <property type="match status" value="1"/>
</dbReference>
<keyword evidence="7" id="KW-0812">Transmembrane</keyword>